<keyword evidence="19" id="KW-0812">Transmembrane</keyword>
<feature type="transmembrane region" description="Helical" evidence="19">
    <location>
        <begin position="21"/>
        <end position="42"/>
    </location>
</feature>
<feature type="transmembrane region" description="Helical" evidence="19">
    <location>
        <begin position="152"/>
        <end position="176"/>
    </location>
</feature>
<dbReference type="PROSITE" id="PS50850">
    <property type="entry name" value="MFS"/>
    <property type="match status" value="1"/>
</dbReference>
<feature type="transmembrane region" description="Helical" evidence="19">
    <location>
        <begin position="462"/>
        <end position="486"/>
    </location>
</feature>
<comment type="catalytic activity">
    <reaction evidence="4">
        <text>L-alpha-aminoacyl-L-arginine(out) = L-alpha-aminoacyl-L-arginine(in)</text>
        <dbReference type="Rhea" id="RHEA:79367"/>
        <dbReference type="ChEBI" id="CHEBI:229968"/>
    </reaction>
</comment>
<feature type="transmembrane region" description="Helical" evidence="19">
    <location>
        <begin position="78"/>
        <end position="95"/>
    </location>
</feature>
<comment type="catalytic activity">
    <reaction evidence="3">
        <text>L-histidyl-glycine(out) = L-histidyl-glycine(in)</text>
        <dbReference type="Rhea" id="RHEA:79395"/>
        <dbReference type="ChEBI" id="CHEBI:229957"/>
    </reaction>
</comment>
<feature type="transmembrane region" description="Helical" evidence="19">
    <location>
        <begin position="398"/>
        <end position="418"/>
    </location>
</feature>
<comment type="subunit">
    <text evidence="18">Homodimer. Interacts with lysosomal protein GLMP (via lumenal domain); the interaction starts while both proteins are still in the endoplasmic reticulum and is required for stabilization of MFSD1 in lysosomes but has no direct effect on its targeting to lysosomes or transporter activity.</text>
</comment>
<comment type="catalytic activity">
    <reaction evidence="8">
        <text>L-aspartyl-L-lysine(out) = L-aspartyl-L-lysine(in)</text>
        <dbReference type="Rhea" id="RHEA:79411"/>
        <dbReference type="ChEBI" id="CHEBI:229953"/>
    </reaction>
</comment>
<dbReference type="Gene3D" id="1.20.1250.20">
    <property type="entry name" value="MFS general substrate transporter like domains"/>
    <property type="match status" value="2"/>
</dbReference>
<evidence type="ECO:0000256" key="4">
    <source>
        <dbReference type="ARBA" id="ARBA00044881"/>
    </source>
</evidence>
<dbReference type="Proteomes" id="UP000232875">
    <property type="component" value="Unassembled WGS sequence"/>
</dbReference>
<evidence type="ECO:0000256" key="17">
    <source>
        <dbReference type="ARBA" id="ARBA00045709"/>
    </source>
</evidence>
<feature type="transmembrane region" description="Helical" evidence="19">
    <location>
        <begin position="48"/>
        <end position="71"/>
    </location>
</feature>
<keyword evidence="19" id="KW-1133">Transmembrane helix</keyword>
<dbReference type="EMBL" id="KZ454993">
    <property type="protein sequence ID" value="PKI82931.1"/>
    <property type="molecule type" value="Genomic_DNA"/>
</dbReference>
<dbReference type="GO" id="GO:0016020">
    <property type="term" value="C:membrane"/>
    <property type="evidence" value="ECO:0007669"/>
    <property type="project" value="UniProtKB-SubCell"/>
</dbReference>
<keyword evidence="22" id="KW-1185">Reference proteome</keyword>
<dbReference type="Pfam" id="PF07690">
    <property type="entry name" value="MFS_1"/>
    <property type="match status" value="1"/>
</dbReference>
<accession>A0A2N1J8P3</accession>
<evidence type="ECO:0000256" key="5">
    <source>
        <dbReference type="ARBA" id="ARBA00044884"/>
    </source>
</evidence>
<gene>
    <name evidence="21" type="ORF">MVES_003331</name>
</gene>
<evidence type="ECO:0000313" key="22">
    <source>
        <dbReference type="Proteomes" id="UP000232875"/>
    </source>
</evidence>
<evidence type="ECO:0000256" key="3">
    <source>
        <dbReference type="ARBA" id="ARBA00044878"/>
    </source>
</evidence>
<dbReference type="InterPro" id="IPR036259">
    <property type="entry name" value="MFS_trans_sf"/>
</dbReference>
<dbReference type="GO" id="GO:0022857">
    <property type="term" value="F:transmembrane transporter activity"/>
    <property type="evidence" value="ECO:0007669"/>
    <property type="project" value="InterPro"/>
</dbReference>
<dbReference type="STRING" id="2020962.A0A2N1J8P3"/>
<comment type="catalytic activity">
    <reaction evidence="12">
        <text>L-histidyl-L-alpha-amino acid(out) = L-histidyl-L-alpha-amino acid(in)</text>
        <dbReference type="Rhea" id="RHEA:79379"/>
        <dbReference type="ChEBI" id="CHEBI:229964"/>
    </reaction>
</comment>
<feature type="domain" description="Major facilitator superfamily (MFS) profile" evidence="20">
    <location>
        <begin position="1"/>
        <end position="420"/>
    </location>
</feature>
<evidence type="ECO:0000256" key="14">
    <source>
        <dbReference type="ARBA" id="ARBA00044924"/>
    </source>
</evidence>
<evidence type="ECO:0000256" key="15">
    <source>
        <dbReference type="ARBA" id="ARBA00044985"/>
    </source>
</evidence>
<dbReference type="AlphaFoldDB" id="A0A2N1J8P3"/>
<evidence type="ECO:0000256" key="10">
    <source>
        <dbReference type="ARBA" id="ARBA00044900"/>
    </source>
</evidence>
<comment type="catalytic activity">
    <reaction evidence="9">
        <text>L-arginyl-L-alpha-amino acid(out) = L-arginyl-L-alpha-amino acid(in)</text>
        <dbReference type="Rhea" id="RHEA:79371"/>
        <dbReference type="ChEBI" id="CHEBI:84315"/>
    </reaction>
</comment>
<evidence type="ECO:0000256" key="7">
    <source>
        <dbReference type="ARBA" id="ARBA00044893"/>
    </source>
</evidence>
<dbReference type="InterPro" id="IPR011701">
    <property type="entry name" value="MFS"/>
</dbReference>
<dbReference type="InterPro" id="IPR052187">
    <property type="entry name" value="MFSD1"/>
</dbReference>
<feature type="transmembrane region" description="Helical" evidence="19">
    <location>
        <begin position="357"/>
        <end position="378"/>
    </location>
</feature>
<evidence type="ECO:0000256" key="11">
    <source>
        <dbReference type="ARBA" id="ARBA00044903"/>
    </source>
</evidence>
<dbReference type="OrthoDB" id="424834at2759"/>
<dbReference type="PANTHER" id="PTHR23512">
    <property type="entry name" value="MAJOR FACILITATOR SUPERFAMILY DOMAIN-CONTAINING PROTEIN 1"/>
    <property type="match status" value="1"/>
</dbReference>
<comment type="catalytic activity">
    <reaction evidence="14">
        <text>L-lysyl-glycine(out) = L-lysyl-glycine(in)</text>
        <dbReference type="Rhea" id="RHEA:79407"/>
        <dbReference type="ChEBI" id="CHEBI:191202"/>
    </reaction>
</comment>
<protein>
    <recommendedName>
        <fullName evidence="15">Lysosomal dipeptide transporter MFSD1</fullName>
    </recommendedName>
    <alternativeName>
        <fullName evidence="16">Major facilitator superfamily domain-containing protein 1</fullName>
    </alternativeName>
</protein>
<evidence type="ECO:0000256" key="1">
    <source>
        <dbReference type="ARBA" id="ARBA00004141"/>
    </source>
</evidence>
<keyword evidence="19" id="KW-0472">Membrane</keyword>
<comment type="function">
    <text evidence="17">Lysosomal dipeptide uniporter that selectively exports lysine, arginine or histidine-containing dipeptides with a net positive charge from the lysosome lumen into the cytosol. Could play a role in a specific type of protein O-glycosylation indirectly regulating macrophages migration and tissue invasion. Also essential for liver homeostasis.</text>
</comment>
<dbReference type="SUPFAM" id="SSF103473">
    <property type="entry name" value="MFS general substrate transporter"/>
    <property type="match status" value="1"/>
</dbReference>
<evidence type="ECO:0000256" key="12">
    <source>
        <dbReference type="ARBA" id="ARBA00044912"/>
    </source>
</evidence>
<dbReference type="InterPro" id="IPR020846">
    <property type="entry name" value="MFS_dom"/>
</dbReference>
<evidence type="ECO:0000259" key="20">
    <source>
        <dbReference type="PROSITE" id="PS50850"/>
    </source>
</evidence>
<evidence type="ECO:0000256" key="8">
    <source>
        <dbReference type="ARBA" id="ARBA00044898"/>
    </source>
</evidence>
<evidence type="ECO:0000256" key="2">
    <source>
        <dbReference type="ARBA" id="ARBA00044876"/>
    </source>
</evidence>
<comment type="catalytic activity">
    <reaction evidence="11">
        <text>L-arginyl-glycine(out) = L-arginyl-glycine(in)</text>
        <dbReference type="Rhea" id="RHEA:79391"/>
        <dbReference type="ChEBI" id="CHEBI:229955"/>
    </reaction>
</comment>
<comment type="catalytic activity">
    <reaction evidence="10">
        <text>L-lysyl-L-lysine(out) = L-lysyl-L-lysine(in)</text>
        <dbReference type="Rhea" id="RHEA:79403"/>
        <dbReference type="ChEBI" id="CHEBI:229956"/>
    </reaction>
</comment>
<organism evidence="21 22">
    <name type="scientific">Malassezia vespertilionis</name>
    <dbReference type="NCBI Taxonomy" id="2020962"/>
    <lineage>
        <taxon>Eukaryota</taxon>
        <taxon>Fungi</taxon>
        <taxon>Dikarya</taxon>
        <taxon>Basidiomycota</taxon>
        <taxon>Ustilaginomycotina</taxon>
        <taxon>Malasseziomycetes</taxon>
        <taxon>Malasseziales</taxon>
        <taxon>Malasseziaceae</taxon>
        <taxon>Malassezia</taxon>
    </lineage>
</organism>
<evidence type="ECO:0000256" key="19">
    <source>
        <dbReference type="SAM" id="Phobius"/>
    </source>
</evidence>
<comment type="catalytic activity">
    <reaction evidence="2">
        <text>L-lysyl-L-alanine(out) = L-lysyl-L-alanine(in)</text>
        <dbReference type="Rhea" id="RHEA:79399"/>
        <dbReference type="ChEBI" id="CHEBI:229954"/>
    </reaction>
</comment>
<feature type="transmembrane region" description="Helical" evidence="19">
    <location>
        <begin position="298"/>
        <end position="317"/>
    </location>
</feature>
<name>A0A2N1J8P3_9BASI</name>
<dbReference type="PANTHER" id="PTHR23512:SF12">
    <property type="entry name" value="TRANSPORTER, PUTATIVE (AFU_ORTHOLOGUE AFUA_4G00260)-RELATED"/>
    <property type="match status" value="1"/>
</dbReference>
<evidence type="ECO:0000256" key="9">
    <source>
        <dbReference type="ARBA" id="ARBA00044899"/>
    </source>
</evidence>
<evidence type="ECO:0000256" key="13">
    <source>
        <dbReference type="ARBA" id="ARBA00044919"/>
    </source>
</evidence>
<comment type="catalytic activity">
    <reaction evidence="13">
        <text>L-alanyl-L-lysine(out) = L-alanyl-L-lysine(in)</text>
        <dbReference type="Rhea" id="RHEA:79415"/>
        <dbReference type="ChEBI" id="CHEBI:192470"/>
    </reaction>
</comment>
<reference evidence="21 22" key="1">
    <citation type="submission" date="2017-10" db="EMBL/GenBank/DDBJ databases">
        <title>A novel species of cold-tolerant Malassezia isolated from bats.</title>
        <authorList>
            <person name="Lorch J.M."/>
            <person name="Palmer J.M."/>
            <person name="Vanderwolf K.J."/>
            <person name="Schmidt K.Z."/>
            <person name="Verant M.L."/>
            <person name="Weller T.J."/>
            <person name="Blehert D.S."/>
        </authorList>
    </citation>
    <scope>NUCLEOTIDE SEQUENCE [LARGE SCALE GENOMIC DNA]</scope>
    <source>
        <strain evidence="21 22">NWHC:44797-103</strain>
    </source>
</reference>
<comment type="catalytic activity">
    <reaction evidence="5">
        <text>L-alpha-aminoacyl-L-histidine(out) = L-alpha-aminoacyl-L-histidine(in)</text>
        <dbReference type="Rhea" id="RHEA:79375"/>
        <dbReference type="ChEBI" id="CHEBI:229967"/>
    </reaction>
</comment>
<comment type="subcellular location">
    <subcellularLocation>
        <location evidence="1">Membrane</location>
        <topology evidence="1">Multi-pass membrane protein</topology>
    </subcellularLocation>
</comment>
<evidence type="ECO:0000313" key="21">
    <source>
        <dbReference type="EMBL" id="PKI82931.1"/>
    </source>
</evidence>
<comment type="catalytic activity">
    <reaction evidence="6">
        <text>L-lysyl-L-alpha-amino acid(out) = L-lysyl-L-alpha-amino acid(in)</text>
        <dbReference type="Rhea" id="RHEA:79387"/>
        <dbReference type="ChEBI" id="CHEBI:229965"/>
    </reaction>
</comment>
<comment type="catalytic activity">
    <reaction evidence="7">
        <text>L-alpha-aminoacyl-L-lysine(out) = L-alpha-aminoacyl-L-lysine(in)</text>
        <dbReference type="Rhea" id="RHEA:79383"/>
        <dbReference type="ChEBI" id="CHEBI:229966"/>
    </reaction>
</comment>
<evidence type="ECO:0000256" key="18">
    <source>
        <dbReference type="ARBA" id="ARBA00046376"/>
    </source>
</evidence>
<evidence type="ECO:0000256" key="16">
    <source>
        <dbReference type="ARBA" id="ARBA00045018"/>
    </source>
</evidence>
<sequence>MSPLKSTLKNNLKENGEQICNARYGVISSAGALINVIYPFISGILIDFYGPSLVCMLCSIFALVGNIVLAVGAQRDSFTVVLGGQIIAGFGLITLNSCKYRLYAHWFSGSVKSGPGHMALVIGLDIGVNRIYNTIGKQSAVPIMNDAGQANWYWAFWFGAILCAFSFVVNIAYLILEFKLPASLRVKTGYMLARAEARKSGLLTKHKSGYVVMKEQLRQIWRSLYNLPAAYWLICCTQILQSGTIDAYASNSPELIQVTRGVSTEVAAYQGGLDQVIPIVLSPVFGFLIDQFGKRHYLISYTAAIYILAYALLAYTWNVSALAPVLLSSLALSSNDIPFEATIPLIVSSKTSLGAAYGGWAAFYSSGTVIMDVSTGAIQNHSLGVKHVDPKHQYDDMFYFLIAIKCVGVLNGFLYLYLDKRYLGNVMGLSERARIAKEAKEQKEKRIAGRKDDKLLVHRGSWTIAGVFMYLALAITSYVIFIYYSVAKERCR</sequence>
<proteinExistence type="predicted"/>
<evidence type="ECO:0000256" key="6">
    <source>
        <dbReference type="ARBA" id="ARBA00044891"/>
    </source>
</evidence>